<comment type="similarity">
    <text evidence="2">Belongs to the polysaccharide synthase family.</text>
</comment>
<keyword evidence="9" id="KW-1185">Reference proteome</keyword>
<gene>
    <name evidence="8" type="ORF">RNAN_3731</name>
</gene>
<feature type="transmembrane region" description="Helical" evidence="7">
    <location>
        <begin position="411"/>
        <end position="431"/>
    </location>
</feature>
<dbReference type="EMBL" id="BAFK01000039">
    <property type="protein sequence ID" value="GAB60705.1"/>
    <property type="molecule type" value="Genomic_DNA"/>
</dbReference>
<feature type="transmembrane region" description="Helical" evidence="7">
    <location>
        <begin position="242"/>
        <end position="263"/>
    </location>
</feature>
<dbReference type="PANTHER" id="PTHR30250">
    <property type="entry name" value="PST FAMILY PREDICTED COLANIC ACID TRANSPORTER"/>
    <property type="match status" value="1"/>
</dbReference>
<evidence type="ECO:0000313" key="9">
    <source>
        <dbReference type="Proteomes" id="UP000004374"/>
    </source>
</evidence>
<feature type="transmembrane region" description="Helical" evidence="7">
    <location>
        <begin position="211"/>
        <end position="236"/>
    </location>
</feature>
<accession>I1E327</accession>
<evidence type="ECO:0000256" key="2">
    <source>
        <dbReference type="ARBA" id="ARBA00007430"/>
    </source>
</evidence>
<feature type="transmembrane region" description="Helical" evidence="7">
    <location>
        <begin position="443"/>
        <end position="465"/>
    </location>
</feature>
<dbReference type="PANTHER" id="PTHR30250:SF10">
    <property type="entry name" value="LIPOPOLYSACCHARIDE BIOSYNTHESIS PROTEIN WZXC"/>
    <property type="match status" value="1"/>
</dbReference>
<evidence type="ECO:0000256" key="5">
    <source>
        <dbReference type="ARBA" id="ARBA00022989"/>
    </source>
</evidence>
<evidence type="ECO:0000313" key="8">
    <source>
        <dbReference type="EMBL" id="GAB60705.1"/>
    </source>
</evidence>
<comment type="subcellular location">
    <subcellularLocation>
        <location evidence="1">Cell membrane</location>
        <topology evidence="1">Multi-pass membrane protein</topology>
    </subcellularLocation>
</comment>
<feature type="transmembrane region" description="Helical" evidence="7">
    <location>
        <begin position="43"/>
        <end position="68"/>
    </location>
</feature>
<feature type="transmembrane region" description="Helical" evidence="7">
    <location>
        <begin position="80"/>
        <end position="98"/>
    </location>
</feature>
<protein>
    <submittedName>
        <fullName evidence="8">Polysaccharide transporter, PST family</fullName>
    </submittedName>
</protein>
<sequence length="477" mass="52926">MSDILSRTRSAFRWTLALRIMSQLFTWFVSLFVIRFLTPADYGIVAIVETVSMLALQLASAGLGNALIRQDNLDKLFIRKILGLLILFNLTLALLQWFSAAKIAQFYQQPQLGQVLQITAIAFLFSPWATLASNLLARELNFKSRAKIDLSASVIGSMLALSLAYAGMGFWSLILANLAVTIMRAIGYTAVMKTLYLPALHFRGTGDAIKFGATLTATGLLFTLFMKIDILIAGQFLQQNQLGIYAVAFHLALLPLAKAMPLVNEVAYPMYAAIRHQEGEYARVFCYIFRIITVFSFPLFYGLAAVAEDAVLLILGDSWQQAILPLQLILLTVPLRLATNLFTPLMKALGYPSTGLIHVSVSLLVTAIVIYLAAPYGVNVMAASWLVSTPLFFLFALQLCTRRSKIPFSTIIIALAPPLFASLMMFVMIMGFNQLSGDAIPRWLNLLITVIMGALLYCTILWIGFRQRFTEALKFRL</sequence>
<keyword evidence="3" id="KW-1003">Cell membrane</keyword>
<evidence type="ECO:0000256" key="1">
    <source>
        <dbReference type="ARBA" id="ARBA00004651"/>
    </source>
</evidence>
<comment type="caution">
    <text evidence="8">The sequence shown here is derived from an EMBL/GenBank/DDBJ whole genome shotgun (WGS) entry which is preliminary data.</text>
</comment>
<organism evidence="8 9">
    <name type="scientific">Rheinheimera nanhaiensis E407-8</name>
    <dbReference type="NCBI Taxonomy" id="562729"/>
    <lineage>
        <taxon>Bacteria</taxon>
        <taxon>Pseudomonadati</taxon>
        <taxon>Pseudomonadota</taxon>
        <taxon>Gammaproteobacteria</taxon>
        <taxon>Chromatiales</taxon>
        <taxon>Chromatiaceae</taxon>
        <taxon>Rheinheimera</taxon>
    </lineage>
</organism>
<keyword evidence="6 7" id="KW-0472">Membrane</keyword>
<dbReference type="InterPro" id="IPR050833">
    <property type="entry name" value="Poly_Biosynth_Transport"/>
</dbReference>
<dbReference type="CDD" id="cd13127">
    <property type="entry name" value="MATE_tuaB_like"/>
    <property type="match status" value="1"/>
</dbReference>
<feature type="transmembrane region" description="Helical" evidence="7">
    <location>
        <begin position="148"/>
        <end position="165"/>
    </location>
</feature>
<feature type="transmembrane region" description="Helical" evidence="7">
    <location>
        <begin position="118"/>
        <end position="136"/>
    </location>
</feature>
<name>I1E327_9GAMM</name>
<feature type="transmembrane region" description="Helical" evidence="7">
    <location>
        <begin position="355"/>
        <end position="374"/>
    </location>
</feature>
<dbReference type="OrthoDB" id="8538786at2"/>
<feature type="transmembrane region" description="Helical" evidence="7">
    <location>
        <begin position="284"/>
        <end position="304"/>
    </location>
</feature>
<feature type="transmembrane region" description="Helical" evidence="7">
    <location>
        <begin position="324"/>
        <end position="343"/>
    </location>
</feature>
<feature type="transmembrane region" description="Helical" evidence="7">
    <location>
        <begin position="380"/>
        <end position="399"/>
    </location>
</feature>
<feature type="transmembrane region" description="Helical" evidence="7">
    <location>
        <begin position="16"/>
        <end position="37"/>
    </location>
</feature>
<evidence type="ECO:0000256" key="7">
    <source>
        <dbReference type="SAM" id="Phobius"/>
    </source>
</evidence>
<evidence type="ECO:0000256" key="6">
    <source>
        <dbReference type="ARBA" id="ARBA00023136"/>
    </source>
</evidence>
<dbReference type="Pfam" id="PF13440">
    <property type="entry name" value="Polysacc_synt_3"/>
    <property type="match status" value="1"/>
</dbReference>
<dbReference type="GO" id="GO:0005886">
    <property type="term" value="C:plasma membrane"/>
    <property type="evidence" value="ECO:0007669"/>
    <property type="project" value="UniProtKB-SubCell"/>
</dbReference>
<keyword evidence="5 7" id="KW-1133">Transmembrane helix</keyword>
<dbReference type="Proteomes" id="UP000004374">
    <property type="component" value="Unassembled WGS sequence"/>
</dbReference>
<proteinExistence type="inferred from homology"/>
<reference evidence="8 9" key="1">
    <citation type="journal article" date="2012" name="J. Bacteriol.">
        <title>Genome Sequence of the Protease-Producing Bacterium Rheinheimera nanhaiensis E407-8T, Isolated from Deep-Sea Sediment of the South China Sea.</title>
        <authorList>
            <person name="Zhang X.-Y."/>
            <person name="Zhang Y.-J."/>
            <person name="Qin Q.-L."/>
            <person name="Xie B.-B."/>
            <person name="Chen X.-L."/>
            <person name="Zhou B.-C."/>
            <person name="Zhang Y.-Z."/>
        </authorList>
    </citation>
    <scope>NUCLEOTIDE SEQUENCE [LARGE SCALE GENOMIC DNA]</scope>
    <source>
        <strain evidence="8 9">E407-8</strain>
    </source>
</reference>
<keyword evidence="4 7" id="KW-0812">Transmembrane</keyword>
<evidence type="ECO:0000256" key="3">
    <source>
        <dbReference type="ARBA" id="ARBA00022475"/>
    </source>
</evidence>
<evidence type="ECO:0000256" key="4">
    <source>
        <dbReference type="ARBA" id="ARBA00022692"/>
    </source>
</evidence>
<dbReference type="STRING" id="562729.RNAN_3731"/>
<dbReference type="AlphaFoldDB" id="I1E327"/>